<dbReference type="InterPro" id="IPR036388">
    <property type="entry name" value="WH-like_DNA-bd_sf"/>
</dbReference>
<evidence type="ECO:0000256" key="2">
    <source>
        <dbReference type="ARBA" id="ARBA00023125"/>
    </source>
</evidence>
<dbReference type="AlphaFoldDB" id="A0A6J4VQL9"/>
<evidence type="ECO:0000313" key="5">
    <source>
        <dbReference type="EMBL" id="CAA9584139.1"/>
    </source>
</evidence>
<dbReference type="Pfam" id="PF12802">
    <property type="entry name" value="MarR_2"/>
    <property type="match status" value="1"/>
</dbReference>
<dbReference type="SUPFAM" id="SSF46785">
    <property type="entry name" value="Winged helix' DNA-binding domain"/>
    <property type="match status" value="1"/>
</dbReference>
<accession>A0A6J4VQL9</accession>
<dbReference type="InterPro" id="IPR000835">
    <property type="entry name" value="HTH_MarR-typ"/>
</dbReference>
<dbReference type="PROSITE" id="PS50995">
    <property type="entry name" value="HTH_MARR_2"/>
    <property type="match status" value="1"/>
</dbReference>
<keyword evidence="2" id="KW-0238">DNA-binding</keyword>
<reference evidence="5" key="1">
    <citation type="submission" date="2020-02" db="EMBL/GenBank/DDBJ databases">
        <authorList>
            <person name="Meier V. D."/>
        </authorList>
    </citation>
    <scope>NUCLEOTIDE SEQUENCE</scope>
    <source>
        <strain evidence="5">AVDCRST_MAG18</strain>
    </source>
</reference>
<keyword evidence="1" id="KW-0805">Transcription regulation</keyword>
<dbReference type="GO" id="GO:0003700">
    <property type="term" value="F:DNA-binding transcription factor activity"/>
    <property type="evidence" value="ECO:0007669"/>
    <property type="project" value="InterPro"/>
</dbReference>
<dbReference type="PRINTS" id="PR00598">
    <property type="entry name" value="HTHMARR"/>
</dbReference>
<protein>
    <recommendedName>
        <fullName evidence="4">HTH marR-type domain-containing protein</fullName>
    </recommendedName>
</protein>
<dbReference type="Gene3D" id="1.10.10.10">
    <property type="entry name" value="Winged helix-like DNA-binding domain superfamily/Winged helix DNA-binding domain"/>
    <property type="match status" value="1"/>
</dbReference>
<keyword evidence="3" id="KW-0804">Transcription</keyword>
<dbReference type="SMART" id="SM00347">
    <property type="entry name" value="HTH_MARR"/>
    <property type="match status" value="1"/>
</dbReference>
<gene>
    <name evidence="5" type="ORF">AVDCRST_MAG18-3578</name>
</gene>
<name>A0A6J4VQL9_9BACT</name>
<feature type="domain" description="HTH marR-type" evidence="4">
    <location>
        <begin position="1"/>
        <end position="135"/>
    </location>
</feature>
<dbReference type="PANTHER" id="PTHR42756">
    <property type="entry name" value="TRANSCRIPTIONAL REGULATOR, MARR"/>
    <property type="match status" value="1"/>
</dbReference>
<organism evidence="5">
    <name type="scientific">uncultured Thermomicrobiales bacterium</name>
    <dbReference type="NCBI Taxonomy" id="1645740"/>
    <lineage>
        <taxon>Bacteria</taxon>
        <taxon>Pseudomonadati</taxon>
        <taxon>Thermomicrobiota</taxon>
        <taxon>Thermomicrobia</taxon>
        <taxon>Thermomicrobiales</taxon>
        <taxon>environmental samples</taxon>
    </lineage>
</organism>
<dbReference type="GO" id="GO:0003677">
    <property type="term" value="F:DNA binding"/>
    <property type="evidence" value="ECO:0007669"/>
    <property type="project" value="UniProtKB-KW"/>
</dbReference>
<dbReference type="PANTHER" id="PTHR42756:SF1">
    <property type="entry name" value="TRANSCRIPTIONAL REPRESSOR OF EMRAB OPERON"/>
    <property type="match status" value="1"/>
</dbReference>
<evidence type="ECO:0000256" key="1">
    <source>
        <dbReference type="ARBA" id="ARBA00023015"/>
    </source>
</evidence>
<evidence type="ECO:0000259" key="4">
    <source>
        <dbReference type="PROSITE" id="PS50995"/>
    </source>
</evidence>
<dbReference type="InterPro" id="IPR036390">
    <property type="entry name" value="WH_DNA-bd_sf"/>
</dbReference>
<sequence>MTRAAIFALKRADLATRSAMDDALAGYGLTSAQLDILLYLEGREASAQRELQAALGVTSATLTRILDGMVARGLVERRSSPADARAKCVSVTEAACEILERLQEQEEGAFLARFAAGFSAEELQILTGWLHRLAANMGDTSQAIFGYGARAPEEECAR</sequence>
<dbReference type="EMBL" id="CADCWN010000278">
    <property type="protein sequence ID" value="CAA9584139.1"/>
    <property type="molecule type" value="Genomic_DNA"/>
</dbReference>
<evidence type="ECO:0000256" key="3">
    <source>
        <dbReference type="ARBA" id="ARBA00023163"/>
    </source>
</evidence>
<proteinExistence type="predicted"/>